<dbReference type="OrthoDB" id="9816120at2"/>
<evidence type="ECO:0000313" key="5">
    <source>
        <dbReference type="Proteomes" id="UP000310314"/>
    </source>
</evidence>
<sequence>MNLKTPILKVLCFCLLVFISVTSSAQIQKEASVQFDEVFKEFPRKEKDLRKWDSPVVADLDQDGYPDLILNDHGLGINISWNNKGKFAKPYDLIMGDIHGVSVGDFDKDGNLELILSRGGGSGANARNSKMYRVGKNREFTALPDFDVPLEMMRGRTVKFFDGNNNGHLDLINFAFPSKEKKGKSENYIYENNGNGQLVLNGTIPSIKKDGQKTLLTDFNNDHIADIVLFGDGPIKAYQGDGKLNFTEVTNTILSKEINHATAIAELDFDNDGDMDLYIARGKEFEIGETFYNKTTKTWGFFSRRGKSEFKDILVGDVLQMHNFQSQWPFNDAYYIGESAYTYEFPGETHSGKNIRLVNSNALGFPDNLNEDGGIHVGYVGNEKWRIAVDTWSPTTGTVKGVLDYPKYEHPAGLSDILLENKNGTYINVSTKMGFIEKEHTVGVSIADMDNNGYPDILVVKRGNLVFENEALLYLNQNGKTFSKAQNHGITTADMGAVGMALEVLDYDLDGDMDAILGNERGKWHLFQNNTPENKSVTITIDHSPSKKATALGAVVTVKGCTGKQTKRIGSSGSQYSLSFDTNVHFGLGACSKAVTVEVRWTNGETKKMKITNGKTTINIGS</sequence>
<comment type="caution">
    <text evidence="4">The sequence shown here is derived from an EMBL/GenBank/DDBJ whole genome shotgun (WGS) entry which is preliminary data.</text>
</comment>
<dbReference type="EMBL" id="VATY01000003">
    <property type="protein sequence ID" value="TMM55764.1"/>
    <property type="molecule type" value="Genomic_DNA"/>
</dbReference>
<dbReference type="InterPro" id="IPR028994">
    <property type="entry name" value="Integrin_alpha_N"/>
</dbReference>
<evidence type="ECO:0000313" key="4">
    <source>
        <dbReference type="EMBL" id="TMM55764.1"/>
    </source>
</evidence>
<dbReference type="Pfam" id="PF07593">
    <property type="entry name" value="UnbV_ASPIC"/>
    <property type="match status" value="1"/>
</dbReference>
<dbReference type="InterPro" id="IPR013517">
    <property type="entry name" value="FG-GAP"/>
</dbReference>
<evidence type="ECO:0000256" key="2">
    <source>
        <dbReference type="SAM" id="SignalP"/>
    </source>
</evidence>
<gene>
    <name evidence="4" type="ORF">FEE95_13975</name>
</gene>
<dbReference type="AlphaFoldDB" id="A0A5S3PMR7"/>
<feature type="chain" id="PRO_5024308420" evidence="2">
    <location>
        <begin position="26"/>
        <end position="622"/>
    </location>
</feature>
<organism evidence="4 5">
    <name type="scientific">Maribacter algarum</name>
    <name type="common">ex Zhang et al. 2020</name>
    <dbReference type="NCBI Taxonomy" id="2578118"/>
    <lineage>
        <taxon>Bacteria</taxon>
        <taxon>Pseudomonadati</taxon>
        <taxon>Bacteroidota</taxon>
        <taxon>Flavobacteriia</taxon>
        <taxon>Flavobacteriales</taxon>
        <taxon>Flavobacteriaceae</taxon>
        <taxon>Maribacter</taxon>
    </lineage>
</organism>
<dbReference type="InterPro" id="IPR011519">
    <property type="entry name" value="UnbV_ASPIC"/>
</dbReference>
<feature type="signal peptide" evidence="2">
    <location>
        <begin position="1"/>
        <end position="25"/>
    </location>
</feature>
<dbReference type="Pfam" id="PF13517">
    <property type="entry name" value="FG-GAP_3"/>
    <property type="match status" value="2"/>
</dbReference>
<dbReference type="PANTHER" id="PTHR16026:SF0">
    <property type="entry name" value="CARTILAGE ACIDIC PROTEIN 1"/>
    <property type="match status" value="1"/>
</dbReference>
<dbReference type="InterPro" id="IPR027039">
    <property type="entry name" value="Crtac1"/>
</dbReference>
<keyword evidence="5" id="KW-1185">Reference proteome</keyword>
<accession>A0A5S3PMR7</accession>
<evidence type="ECO:0000256" key="1">
    <source>
        <dbReference type="ARBA" id="ARBA00022729"/>
    </source>
</evidence>
<dbReference type="Gene3D" id="2.130.10.130">
    <property type="entry name" value="Integrin alpha, N-terminal"/>
    <property type="match status" value="2"/>
</dbReference>
<proteinExistence type="predicted"/>
<name>A0A5S3PMR7_9FLAO</name>
<protein>
    <submittedName>
        <fullName evidence="4">CRTAC1 family protein</fullName>
    </submittedName>
</protein>
<reference evidence="4 5" key="1">
    <citation type="submission" date="2019-05" db="EMBL/GenBank/DDBJ databases">
        <authorList>
            <person name="Zhang J.-Y."/>
            <person name="Feg X."/>
            <person name="Du Z.-J."/>
        </authorList>
    </citation>
    <scope>NUCLEOTIDE SEQUENCE [LARGE SCALE GENOMIC DNA]</scope>
    <source>
        <strain evidence="4 5">RZ26</strain>
    </source>
</reference>
<evidence type="ECO:0000259" key="3">
    <source>
        <dbReference type="Pfam" id="PF07593"/>
    </source>
</evidence>
<dbReference type="PANTHER" id="PTHR16026">
    <property type="entry name" value="CARTILAGE ACIDIC PROTEIN 1"/>
    <property type="match status" value="1"/>
</dbReference>
<keyword evidence="1 2" id="KW-0732">Signal</keyword>
<dbReference type="SUPFAM" id="SSF69318">
    <property type="entry name" value="Integrin alpha N-terminal domain"/>
    <property type="match status" value="2"/>
</dbReference>
<feature type="domain" description="ASPIC/UnbV" evidence="3">
    <location>
        <begin position="551"/>
        <end position="610"/>
    </location>
</feature>
<dbReference type="RefSeq" id="WP_138658634.1">
    <property type="nucleotide sequence ID" value="NZ_VATY01000003.1"/>
</dbReference>
<dbReference type="Proteomes" id="UP000310314">
    <property type="component" value="Unassembled WGS sequence"/>
</dbReference>